<dbReference type="InterPro" id="IPR053151">
    <property type="entry name" value="RNase_H-like"/>
</dbReference>
<proteinExistence type="predicted"/>
<dbReference type="SUPFAM" id="SSF53098">
    <property type="entry name" value="Ribonuclease H-like"/>
    <property type="match status" value="1"/>
</dbReference>
<dbReference type="Pfam" id="PF13456">
    <property type="entry name" value="RVT_3"/>
    <property type="match status" value="1"/>
</dbReference>
<dbReference type="EMBL" id="EQ974149">
    <property type="protein sequence ID" value="EEF32700.1"/>
    <property type="molecule type" value="Genomic_DNA"/>
</dbReference>
<dbReference type="Gene3D" id="3.30.420.10">
    <property type="entry name" value="Ribonuclease H-like superfamily/Ribonuclease H"/>
    <property type="match status" value="1"/>
</dbReference>
<dbReference type="Proteomes" id="UP000008311">
    <property type="component" value="Unassembled WGS sequence"/>
</dbReference>
<evidence type="ECO:0000259" key="1">
    <source>
        <dbReference type="Pfam" id="PF13456"/>
    </source>
</evidence>
<organism evidence="2 3">
    <name type="scientific">Ricinus communis</name>
    <name type="common">Castor bean</name>
    <dbReference type="NCBI Taxonomy" id="3988"/>
    <lineage>
        <taxon>Eukaryota</taxon>
        <taxon>Viridiplantae</taxon>
        <taxon>Streptophyta</taxon>
        <taxon>Embryophyta</taxon>
        <taxon>Tracheophyta</taxon>
        <taxon>Spermatophyta</taxon>
        <taxon>Magnoliopsida</taxon>
        <taxon>eudicotyledons</taxon>
        <taxon>Gunneridae</taxon>
        <taxon>Pentapetalae</taxon>
        <taxon>rosids</taxon>
        <taxon>fabids</taxon>
        <taxon>Malpighiales</taxon>
        <taxon>Euphorbiaceae</taxon>
        <taxon>Acalyphoideae</taxon>
        <taxon>Acalypheae</taxon>
        <taxon>Ricinus</taxon>
    </lineage>
</organism>
<dbReference type="GO" id="GO:0004523">
    <property type="term" value="F:RNA-DNA hybrid ribonuclease activity"/>
    <property type="evidence" value="ECO:0007669"/>
    <property type="project" value="InterPro"/>
</dbReference>
<evidence type="ECO:0000313" key="3">
    <source>
        <dbReference type="Proteomes" id="UP000008311"/>
    </source>
</evidence>
<dbReference type="PANTHER" id="PTHR47723">
    <property type="entry name" value="OS05G0353850 PROTEIN"/>
    <property type="match status" value="1"/>
</dbReference>
<dbReference type="InterPro" id="IPR012337">
    <property type="entry name" value="RNaseH-like_sf"/>
</dbReference>
<dbReference type="InterPro" id="IPR036397">
    <property type="entry name" value="RNaseH_sf"/>
</dbReference>
<dbReference type="InterPro" id="IPR044730">
    <property type="entry name" value="RNase_H-like_dom_plant"/>
</dbReference>
<reference evidence="3" key="1">
    <citation type="journal article" date="2010" name="Nat. Biotechnol.">
        <title>Draft genome sequence of the oilseed species Ricinus communis.</title>
        <authorList>
            <person name="Chan A.P."/>
            <person name="Crabtree J."/>
            <person name="Zhao Q."/>
            <person name="Lorenzi H."/>
            <person name="Orvis J."/>
            <person name="Puiu D."/>
            <person name="Melake-Berhan A."/>
            <person name="Jones K.M."/>
            <person name="Redman J."/>
            <person name="Chen G."/>
            <person name="Cahoon E.B."/>
            <person name="Gedil M."/>
            <person name="Stanke M."/>
            <person name="Haas B.J."/>
            <person name="Wortman J.R."/>
            <person name="Fraser-Liggett C.M."/>
            <person name="Ravel J."/>
            <person name="Rabinowicz P.D."/>
        </authorList>
    </citation>
    <scope>NUCLEOTIDE SEQUENCE [LARGE SCALE GENOMIC DNA]</scope>
    <source>
        <strain evidence="3">cv. Hale</strain>
    </source>
</reference>
<sequence>MVMARADRIPGNYTPREAEAISIREALSWLKQQIFEECIIESDALQVIEALKAPSSQSCFHLIIDDCKHLVQHFRQVHFQFVRRSANTAAQIVARGAYSLSGPMDWFHILQVLLPMLLL</sequence>
<protein>
    <recommendedName>
        <fullName evidence="1">RNase H type-1 domain-containing protein</fullName>
    </recommendedName>
</protein>
<gene>
    <name evidence="2" type="ORF">RCOM_0999080</name>
</gene>
<dbReference type="AlphaFoldDB" id="B9SUM0"/>
<accession>B9SUM0</accession>
<keyword evidence="3" id="KW-1185">Reference proteome</keyword>
<evidence type="ECO:0000313" key="2">
    <source>
        <dbReference type="EMBL" id="EEF32700.1"/>
    </source>
</evidence>
<dbReference type="PANTHER" id="PTHR47723:SF19">
    <property type="entry name" value="POLYNUCLEOTIDYL TRANSFERASE, RIBONUCLEASE H-LIKE SUPERFAMILY PROTEIN"/>
    <property type="match status" value="1"/>
</dbReference>
<dbReference type="GO" id="GO:0003676">
    <property type="term" value="F:nucleic acid binding"/>
    <property type="evidence" value="ECO:0007669"/>
    <property type="project" value="InterPro"/>
</dbReference>
<dbReference type="InParanoid" id="B9SUM0"/>
<dbReference type="CDD" id="cd06222">
    <property type="entry name" value="RNase_H_like"/>
    <property type="match status" value="1"/>
</dbReference>
<dbReference type="InterPro" id="IPR002156">
    <property type="entry name" value="RNaseH_domain"/>
</dbReference>
<name>B9SUM0_RICCO</name>
<feature type="domain" description="RNase H type-1" evidence="1">
    <location>
        <begin position="6"/>
        <end position="95"/>
    </location>
</feature>